<gene>
    <name evidence="1" type="ORF">SAMN05660477_01708</name>
</gene>
<sequence length="190" mass="21869">MKCLFLNIYKASLKQFKFLSIAFVSVACGSGSKDLKQTEVENSTQLKSEIIQEIAKTMSPKDTLFLVTQRILGVCGNDDRYDGKTTINEKLEEQKHIKENPYFIDLSKGFDEQYTIDGKILFTGTAFNNEFSTTTQHFNNDSLKIKKTVRDIQALKVKKDSVEIILRNQSDNEDSRTFLFVKNNSKWEKR</sequence>
<dbReference type="PROSITE" id="PS51257">
    <property type="entry name" value="PROKAR_LIPOPROTEIN"/>
    <property type="match status" value="1"/>
</dbReference>
<protein>
    <submittedName>
        <fullName evidence="1">Uncharacterized protein</fullName>
    </submittedName>
</protein>
<evidence type="ECO:0000313" key="1">
    <source>
        <dbReference type="EMBL" id="SKB90065.1"/>
    </source>
</evidence>
<dbReference type="EMBL" id="FUYZ01000005">
    <property type="protein sequence ID" value="SKB90065.1"/>
    <property type="molecule type" value="Genomic_DNA"/>
</dbReference>
<organism evidence="1 2">
    <name type="scientific">Soonwooa buanensis</name>
    <dbReference type="NCBI Taxonomy" id="619805"/>
    <lineage>
        <taxon>Bacteria</taxon>
        <taxon>Pseudomonadati</taxon>
        <taxon>Bacteroidota</taxon>
        <taxon>Flavobacteriia</taxon>
        <taxon>Flavobacteriales</taxon>
        <taxon>Weeksellaceae</taxon>
        <taxon>Chryseobacterium group</taxon>
        <taxon>Soonwooa</taxon>
    </lineage>
</organism>
<accession>A0A1T5F1K6</accession>
<reference evidence="1 2" key="1">
    <citation type="submission" date="2017-02" db="EMBL/GenBank/DDBJ databases">
        <authorList>
            <person name="Peterson S.W."/>
        </authorList>
    </citation>
    <scope>NUCLEOTIDE SEQUENCE [LARGE SCALE GENOMIC DNA]</scope>
    <source>
        <strain evidence="1 2">DSM 22323</strain>
    </source>
</reference>
<keyword evidence="2" id="KW-1185">Reference proteome</keyword>
<evidence type="ECO:0000313" key="2">
    <source>
        <dbReference type="Proteomes" id="UP000191112"/>
    </source>
</evidence>
<dbReference type="Proteomes" id="UP000191112">
    <property type="component" value="Unassembled WGS sequence"/>
</dbReference>
<dbReference type="AlphaFoldDB" id="A0A1T5F1K6"/>
<name>A0A1T5F1K6_9FLAO</name>
<proteinExistence type="predicted"/>